<name>A0A084T1J9_9BACT</name>
<protein>
    <submittedName>
        <fullName evidence="3">Signal peptide protein</fullName>
    </submittedName>
</protein>
<gene>
    <name evidence="3" type="ORF">Q664_02095</name>
</gene>
<evidence type="ECO:0000259" key="2">
    <source>
        <dbReference type="PROSITE" id="PS50006"/>
    </source>
</evidence>
<feature type="transmembrane region" description="Helical" evidence="1">
    <location>
        <begin position="220"/>
        <end position="240"/>
    </location>
</feature>
<dbReference type="InterPro" id="IPR008984">
    <property type="entry name" value="SMAD_FHA_dom_sf"/>
</dbReference>
<comment type="caution">
    <text evidence="3">The sequence shown here is derived from an EMBL/GenBank/DDBJ whole genome shotgun (WGS) entry which is preliminary data.</text>
</comment>
<dbReference type="Pfam" id="PF00498">
    <property type="entry name" value="FHA"/>
    <property type="match status" value="1"/>
</dbReference>
<keyword evidence="1" id="KW-0472">Membrane</keyword>
<dbReference type="PROSITE" id="PS50006">
    <property type="entry name" value="FHA_DOMAIN"/>
    <property type="match status" value="1"/>
</dbReference>
<proteinExistence type="predicted"/>
<dbReference type="SMART" id="SM00240">
    <property type="entry name" value="FHA"/>
    <property type="match status" value="1"/>
</dbReference>
<accession>A0A084T1J9</accession>
<feature type="transmembrane region" description="Helical" evidence="1">
    <location>
        <begin position="125"/>
        <end position="141"/>
    </location>
</feature>
<feature type="transmembrane region" description="Helical" evidence="1">
    <location>
        <begin position="252"/>
        <end position="269"/>
    </location>
</feature>
<dbReference type="Proteomes" id="UP000028547">
    <property type="component" value="Unassembled WGS sequence"/>
</dbReference>
<keyword evidence="1" id="KW-0812">Transmembrane</keyword>
<organism evidence="3 4">
    <name type="scientific">Archangium violaceum Cb vi76</name>
    <dbReference type="NCBI Taxonomy" id="1406225"/>
    <lineage>
        <taxon>Bacteria</taxon>
        <taxon>Pseudomonadati</taxon>
        <taxon>Myxococcota</taxon>
        <taxon>Myxococcia</taxon>
        <taxon>Myxococcales</taxon>
        <taxon>Cystobacterineae</taxon>
        <taxon>Archangiaceae</taxon>
        <taxon>Archangium</taxon>
    </lineage>
</organism>
<feature type="transmembrane region" description="Helical" evidence="1">
    <location>
        <begin position="189"/>
        <end position="214"/>
    </location>
</feature>
<dbReference type="SUPFAM" id="SSF49879">
    <property type="entry name" value="SMAD/FHA domain"/>
    <property type="match status" value="1"/>
</dbReference>
<evidence type="ECO:0000256" key="1">
    <source>
        <dbReference type="SAM" id="Phobius"/>
    </source>
</evidence>
<feature type="domain" description="FHA" evidence="2">
    <location>
        <begin position="26"/>
        <end position="70"/>
    </location>
</feature>
<sequence length="323" mass="36322">MDEVIFLEVLEADEVHARHRLDRFPATVGRGYSNDVILDDPKVSASHLLIERTEDGRLMLRDTGSTNGTFRVEPWARLAELELTDDARVAVGDTVLRFRGRSHVVEDTRVTAIPVAPQVRPFERPFAFPVVLAVTVLTYLLREYLTNYQKTDWGSLALAVVAPVFVCFVWSGLWSVASKVARRVFHFGAHGAIGSLGLLGLLVIPLLIGVITYSLGLGAWVRWLYLATYLGWMGFILFWHLRYVTRTEPQRLITVLGLVLVCFGALTQADSLLGEEDFSSTIDFDRTLLPPAFQWVPSKPVDTFFEDTQKLQEDVDKLAKEKS</sequence>
<dbReference type="CDD" id="cd00060">
    <property type="entry name" value="FHA"/>
    <property type="match status" value="1"/>
</dbReference>
<dbReference type="Gene3D" id="2.60.200.20">
    <property type="match status" value="1"/>
</dbReference>
<feature type="transmembrane region" description="Helical" evidence="1">
    <location>
        <begin position="153"/>
        <end position="177"/>
    </location>
</feature>
<dbReference type="InterPro" id="IPR000253">
    <property type="entry name" value="FHA_dom"/>
</dbReference>
<evidence type="ECO:0000313" key="4">
    <source>
        <dbReference type="Proteomes" id="UP000028547"/>
    </source>
</evidence>
<dbReference type="AlphaFoldDB" id="A0A084T1J9"/>
<reference evidence="3 4" key="1">
    <citation type="submission" date="2014-07" db="EMBL/GenBank/DDBJ databases">
        <title>Draft Genome Sequence of Gephyronic Acid Producer, Cystobacter violaceus Strain Cb vi76.</title>
        <authorList>
            <person name="Stevens D.C."/>
            <person name="Young J."/>
            <person name="Carmichael R."/>
            <person name="Tan J."/>
            <person name="Taylor R.E."/>
        </authorList>
    </citation>
    <scope>NUCLEOTIDE SEQUENCE [LARGE SCALE GENOMIC DNA]</scope>
    <source>
        <strain evidence="3 4">Cb vi76</strain>
    </source>
</reference>
<dbReference type="RefSeq" id="WP_043389246.1">
    <property type="nucleotide sequence ID" value="NZ_JPMI01000008.1"/>
</dbReference>
<dbReference type="EMBL" id="JPMI01000008">
    <property type="protein sequence ID" value="KFA94584.1"/>
    <property type="molecule type" value="Genomic_DNA"/>
</dbReference>
<keyword evidence="1" id="KW-1133">Transmembrane helix</keyword>
<evidence type="ECO:0000313" key="3">
    <source>
        <dbReference type="EMBL" id="KFA94584.1"/>
    </source>
</evidence>